<reference evidence="2 3" key="1">
    <citation type="submission" date="2021-07" db="EMBL/GenBank/DDBJ databases">
        <authorList>
            <consortium name="Genoscope - CEA"/>
            <person name="William W."/>
        </authorList>
    </citation>
    <scope>NUCLEOTIDE SEQUENCE [LARGE SCALE GENOMIC DNA]</scope>
</reference>
<feature type="compositionally biased region" description="Basic residues" evidence="1">
    <location>
        <begin position="38"/>
        <end position="52"/>
    </location>
</feature>
<dbReference type="AlphaFoldDB" id="A0A8D9G826"/>
<dbReference type="EMBL" id="LS974622">
    <property type="protein sequence ID" value="CAG7871514.1"/>
    <property type="molecule type" value="Genomic_DNA"/>
</dbReference>
<feature type="compositionally biased region" description="Polar residues" evidence="1">
    <location>
        <begin position="18"/>
        <end position="37"/>
    </location>
</feature>
<dbReference type="Proteomes" id="UP000694005">
    <property type="component" value="Chromosome A06"/>
</dbReference>
<evidence type="ECO:0000256" key="1">
    <source>
        <dbReference type="SAM" id="MobiDB-lite"/>
    </source>
</evidence>
<organism evidence="2 3">
    <name type="scientific">Brassica campestris</name>
    <name type="common">Field mustard</name>
    <dbReference type="NCBI Taxonomy" id="3711"/>
    <lineage>
        <taxon>Eukaryota</taxon>
        <taxon>Viridiplantae</taxon>
        <taxon>Streptophyta</taxon>
        <taxon>Embryophyta</taxon>
        <taxon>Tracheophyta</taxon>
        <taxon>Spermatophyta</taxon>
        <taxon>Magnoliopsida</taxon>
        <taxon>eudicotyledons</taxon>
        <taxon>Gunneridae</taxon>
        <taxon>Pentapetalae</taxon>
        <taxon>rosids</taxon>
        <taxon>malvids</taxon>
        <taxon>Brassicales</taxon>
        <taxon>Brassicaceae</taxon>
        <taxon>Brassiceae</taxon>
        <taxon>Brassica</taxon>
    </lineage>
</organism>
<name>A0A8D9G826_BRACM</name>
<evidence type="ECO:0000313" key="2">
    <source>
        <dbReference type="EMBL" id="CAG7871514.1"/>
    </source>
</evidence>
<protein>
    <submittedName>
        <fullName evidence="2">Uncharacterized protein</fullName>
    </submittedName>
</protein>
<evidence type="ECO:0000313" key="3">
    <source>
        <dbReference type="Proteomes" id="UP000694005"/>
    </source>
</evidence>
<feature type="region of interest" description="Disordered" evidence="1">
    <location>
        <begin position="1"/>
        <end position="62"/>
    </location>
</feature>
<accession>A0A8D9G826</accession>
<dbReference type="Gramene" id="A06p37540.2_BraZ1">
    <property type="protein sequence ID" value="A06p37540.2_BraZ1.CDS.1"/>
    <property type="gene ID" value="A06g37540.2_BraZ1"/>
</dbReference>
<gene>
    <name evidence="2" type="ORF">BRAPAZ1V2_A06P37540.2</name>
</gene>
<proteinExistence type="predicted"/>
<sequence length="86" mass="10061">MRTGQLPRATERRAPSNPECNGSYSFQPKTQSELQQRIRSRTPKQARKKRPPAVRGRAEDRRYRRSVVCARDYRLFYILPGPCTPI</sequence>